<evidence type="ECO:0000313" key="4">
    <source>
        <dbReference type="Proteomes" id="UP000623467"/>
    </source>
</evidence>
<proteinExistence type="predicted"/>
<accession>A0A8H6XZW8</accession>
<feature type="domain" description="DUF6699" evidence="2">
    <location>
        <begin position="141"/>
        <end position="263"/>
    </location>
</feature>
<dbReference type="InterPro" id="IPR046522">
    <property type="entry name" value="DUF6699"/>
</dbReference>
<gene>
    <name evidence="3" type="ORF">MSAN_01734600</name>
</gene>
<reference evidence="3" key="1">
    <citation type="submission" date="2020-05" db="EMBL/GenBank/DDBJ databases">
        <title>Mycena genomes resolve the evolution of fungal bioluminescence.</title>
        <authorList>
            <person name="Tsai I.J."/>
        </authorList>
    </citation>
    <scope>NUCLEOTIDE SEQUENCE</scope>
    <source>
        <strain evidence="3">160909Yilan</strain>
    </source>
</reference>
<keyword evidence="4" id="KW-1185">Reference proteome</keyword>
<dbReference type="Pfam" id="PF20415">
    <property type="entry name" value="DUF6699"/>
    <property type="match status" value="1"/>
</dbReference>
<dbReference type="EMBL" id="JACAZH010000016">
    <property type="protein sequence ID" value="KAF7349446.1"/>
    <property type="molecule type" value="Genomic_DNA"/>
</dbReference>
<name>A0A8H6XZW8_9AGAR</name>
<evidence type="ECO:0000256" key="1">
    <source>
        <dbReference type="SAM" id="MobiDB-lite"/>
    </source>
</evidence>
<sequence>MISNGNGPGWGIGTRRGSDVLGDAVSAGQDYAPRSRGQPRWTVAPPARREQLELAWPSAPSYAYAGTAALLRIGTGSTTPRHNRQRSGVPRLAGMPDTPRPIPIPLPPQLPGVTSVTLHPALRAYSGTHLDIDFSAGNSAWYHAHHGHQHQHDLSSAPATSPALPSLTIESPRLPWVITVHPSGRVARFLTVADVIAAISDALGLQVDEAEFVEWEIMNGAGSRRRPNLKSCKKEGGCLRYRSGMTRLELLEGKTRFVGLSESTTGCDNWVLEVA</sequence>
<dbReference type="OrthoDB" id="3172906at2759"/>
<organism evidence="3 4">
    <name type="scientific">Mycena sanguinolenta</name>
    <dbReference type="NCBI Taxonomy" id="230812"/>
    <lineage>
        <taxon>Eukaryota</taxon>
        <taxon>Fungi</taxon>
        <taxon>Dikarya</taxon>
        <taxon>Basidiomycota</taxon>
        <taxon>Agaricomycotina</taxon>
        <taxon>Agaricomycetes</taxon>
        <taxon>Agaricomycetidae</taxon>
        <taxon>Agaricales</taxon>
        <taxon>Marasmiineae</taxon>
        <taxon>Mycenaceae</taxon>
        <taxon>Mycena</taxon>
    </lineage>
</organism>
<feature type="region of interest" description="Disordered" evidence="1">
    <location>
        <begin position="75"/>
        <end position="96"/>
    </location>
</feature>
<dbReference type="AlphaFoldDB" id="A0A8H6XZW8"/>
<dbReference type="Proteomes" id="UP000623467">
    <property type="component" value="Unassembled WGS sequence"/>
</dbReference>
<comment type="caution">
    <text evidence="3">The sequence shown here is derived from an EMBL/GenBank/DDBJ whole genome shotgun (WGS) entry which is preliminary data.</text>
</comment>
<evidence type="ECO:0000313" key="3">
    <source>
        <dbReference type="EMBL" id="KAF7349446.1"/>
    </source>
</evidence>
<evidence type="ECO:0000259" key="2">
    <source>
        <dbReference type="Pfam" id="PF20415"/>
    </source>
</evidence>
<protein>
    <recommendedName>
        <fullName evidence="2">DUF6699 domain-containing protein</fullName>
    </recommendedName>
</protein>